<dbReference type="Proteomes" id="UP000294003">
    <property type="component" value="Unassembled WGS sequence"/>
</dbReference>
<accession>A0ABY0HGR1</accession>
<proteinExistence type="predicted"/>
<name>A0ABY0HGR1_9PEZI</name>
<feature type="region of interest" description="Disordered" evidence="1">
    <location>
        <begin position="1"/>
        <end position="41"/>
    </location>
</feature>
<sequence>MQSSSVQSPQGNEQNNMSSEESIPYKAPFTNQSSKDEDPSSIIEREYLVNLEPRYTIEQHTEAIGRDLKPHIRHIYEPFVTRKGTEYGYGYSTHKIDDELIELIRSGRRVMSVTYNAWGVMD</sequence>
<organism evidence="2 3">
    <name type="scientific">Monosporascus cannonballus</name>
    <dbReference type="NCBI Taxonomy" id="155416"/>
    <lineage>
        <taxon>Eukaryota</taxon>
        <taxon>Fungi</taxon>
        <taxon>Dikarya</taxon>
        <taxon>Ascomycota</taxon>
        <taxon>Pezizomycotina</taxon>
        <taxon>Sordariomycetes</taxon>
        <taxon>Xylariomycetidae</taxon>
        <taxon>Xylariales</taxon>
        <taxon>Xylariales incertae sedis</taxon>
        <taxon>Monosporascus</taxon>
    </lineage>
</organism>
<evidence type="ECO:0000313" key="3">
    <source>
        <dbReference type="Proteomes" id="UP000294003"/>
    </source>
</evidence>
<feature type="compositionally biased region" description="Polar residues" evidence="1">
    <location>
        <begin position="1"/>
        <end position="21"/>
    </location>
</feature>
<dbReference type="EMBL" id="QJNS01000061">
    <property type="protein sequence ID" value="RYO90132.1"/>
    <property type="molecule type" value="Genomic_DNA"/>
</dbReference>
<reference evidence="2 3" key="1">
    <citation type="submission" date="2018-06" db="EMBL/GenBank/DDBJ databases">
        <title>Complete Genomes of Monosporascus.</title>
        <authorList>
            <person name="Robinson A.J."/>
            <person name="Natvig D.O."/>
        </authorList>
    </citation>
    <scope>NUCLEOTIDE SEQUENCE [LARGE SCALE GENOMIC DNA]</scope>
    <source>
        <strain evidence="2 3">CBS 609.92</strain>
    </source>
</reference>
<comment type="caution">
    <text evidence="2">The sequence shown here is derived from an EMBL/GenBank/DDBJ whole genome shotgun (WGS) entry which is preliminary data.</text>
</comment>
<protein>
    <submittedName>
        <fullName evidence="2">Uncharacterized protein</fullName>
    </submittedName>
</protein>
<keyword evidence="3" id="KW-1185">Reference proteome</keyword>
<evidence type="ECO:0000256" key="1">
    <source>
        <dbReference type="SAM" id="MobiDB-lite"/>
    </source>
</evidence>
<evidence type="ECO:0000313" key="2">
    <source>
        <dbReference type="EMBL" id="RYO90132.1"/>
    </source>
</evidence>
<gene>
    <name evidence="2" type="ORF">DL762_002857</name>
</gene>